<evidence type="ECO:0000256" key="1">
    <source>
        <dbReference type="ARBA" id="ARBA00004651"/>
    </source>
</evidence>
<dbReference type="EMBL" id="FOYR01000004">
    <property type="protein sequence ID" value="SFR75408.1"/>
    <property type="molecule type" value="Genomic_DNA"/>
</dbReference>
<feature type="transmembrane region" description="Helical" evidence="5">
    <location>
        <begin position="12"/>
        <end position="40"/>
    </location>
</feature>
<dbReference type="GO" id="GO:0005886">
    <property type="term" value="C:plasma membrane"/>
    <property type="evidence" value="ECO:0007669"/>
    <property type="project" value="UniProtKB-SubCell"/>
</dbReference>
<feature type="transmembrane region" description="Helical" evidence="5">
    <location>
        <begin position="172"/>
        <end position="191"/>
    </location>
</feature>
<feature type="transmembrane region" description="Helical" evidence="5">
    <location>
        <begin position="226"/>
        <end position="247"/>
    </location>
</feature>
<accession>A0A1I6J8Y8</accession>
<dbReference type="SUPFAM" id="SSF103473">
    <property type="entry name" value="MFS general substrate transporter"/>
    <property type="match status" value="1"/>
</dbReference>
<feature type="transmembrane region" description="Helical" evidence="5">
    <location>
        <begin position="105"/>
        <end position="125"/>
    </location>
</feature>
<feature type="domain" description="Major facilitator superfamily (MFS) profile" evidence="6">
    <location>
        <begin position="16"/>
        <end position="409"/>
    </location>
</feature>
<evidence type="ECO:0000256" key="4">
    <source>
        <dbReference type="ARBA" id="ARBA00023136"/>
    </source>
</evidence>
<dbReference type="Proteomes" id="UP000198877">
    <property type="component" value="Unassembled WGS sequence"/>
</dbReference>
<evidence type="ECO:0000256" key="2">
    <source>
        <dbReference type="ARBA" id="ARBA00022692"/>
    </source>
</evidence>
<keyword evidence="2 5" id="KW-0812">Transmembrane</keyword>
<keyword evidence="4 5" id="KW-0472">Membrane</keyword>
<feature type="transmembrane region" description="Helical" evidence="5">
    <location>
        <begin position="320"/>
        <end position="339"/>
    </location>
</feature>
<dbReference type="InterPro" id="IPR011701">
    <property type="entry name" value="MFS"/>
</dbReference>
<reference evidence="8" key="1">
    <citation type="submission" date="2016-10" db="EMBL/GenBank/DDBJ databases">
        <authorList>
            <person name="Varghese N."/>
            <person name="Submissions S."/>
        </authorList>
    </citation>
    <scope>NUCLEOTIDE SEQUENCE [LARGE SCALE GENOMIC DNA]</scope>
    <source>
        <strain evidence="8">CL127</strain>
    </source>
</reference>
<dbReference type="InterPro" id="IPR020846">
    <property type="entry name" value="MFS_dom"/>
</dbReference>
<dbReference type="PANTHER" id="PTHR23508:SF10">
    <property type="entry name" value="CARBOXYLIC ACID TRANSPORTER PROTEIN HOMOLOG"/>
    <property type="match status" value="1"/>
</dbReference>
<organism evidence="7 8">
    <name type="scientific">Microbacterium azadirachtae</name>
    <dbReference type="NCBI Taxonomy" id="582680"/>
    <lineage>
        <taxon>Bacteria</taxon>
        <taxon>Bacillati</taxon>
        <taxon>Actinomycetota</taxon>
        <taxon>Actinomycetes</taxon>
        <taxon>Micrococcales</taxon>
        <taxon>Microbacteriaceae</taxon>
        <taxon>Microbacterium</taxon>
    </lineage>
</organism>
<dbReference type="PANTHER" id="PTHR23508">
    <property type="entry name" value="CARBOXYLIC ACID TRANSPORTER PROTEIN HOMOLOG"/>
    <property type="match status" value="1"/>
</dbReference>
<dbReference type="InterPro" id="IPR036259">
    <property type="entry name" value="MFS_trans_sf"/>
</dbReference>
<evidence type="ECO:0000313" key="7">
    <source>
        <dbReference type="EMBL" id="SFR75408.1"/>
    </source>
</evidence>
<feature type="transmembrane region" description="Helical" evidence="5">
    <location>
        <begin position="52"/>
        <end position="70"/>
    </location>
</feature>
<feature type="transmembrane region" description="Helical" evidence="5">
    <location>
        <begin position="359"/>
        <end position="379"/>
    </location>
</feature>
<evidence type="ECO:0000256" key="3">
    <source>
        <dbReference type="ARBA" id="ARBA00022989"/>
    </source>
</evidence>
<feature type="transmembrane region" description="Helical" evidence="5">
    <location>
        <begin position="267"/>
        <end position="284"/>
    </location>
</feature>
<keyword evidence="3 5" id="KW-1133">Transmembrane helix</keyword>
<evidence type="ECO:0000259" key="6">
    <source>
        <dbReference type="PROSITE" id="PS50850"/>
    </source>
</evidence>
<dbReference type="RefSeq" id="WP_220387895.1">
    <property type="nucleotide sequence ID" value="NZ_CBFSJS010000078.1"/>
</dbReference>
<dbReference type="Gene3D" id="1.20.1250.20">
    <property type="entry name" value="MFS general substrate transporter like domains"/>
    <property type="match status" value="1"/>
</dbReference>
<feature type="transmembrane region" description="Helical" evidence="5">
    <location>
        <begin position="146"/>
        <end position="166"/>
    </location>
</feature>
<evidence type="ECO:0000256" key="5">
    <source>
        <dbReference type="SAM" id="Phobius"/>
    </source>
</evidence>
<feature type="transmembrane region" description="Helical" evidence="5">
    <location>
        <begin position="385"/>
        <end position="405"/>
    </location>
</feature>
<comment type="subcellular location">
    <subcellularLocation>
        <location evidence="1">Cell membrane</location>
        <topology evidence="1">Multi-pass membrane protein</topology>
    </subcellularLocation>
</comment>
<feature type="transmembrane region" description="Helical" evidence="5">
    <location>
        <begin position="82"/>
        <end position="99"/>
    </location>
</feature>
<gene>
    <name evidence="7" type="ORF">SAMN04488591_3448</name>
</gene>
<dbReference type="PROSITE" id="PS50850">
    <property type="entry name" value="MFS"/>
    <property type="match status" value="1"/>
</dbReference>
<evidence type="ECO:0000313" key="8">
    <source>
        <dbReference type="Proteomes" id="UP000198877"/>
    </source>
</evidence>
<dbReference type="Pfam" id="PF07690">
    <property type="entry name" value="MFS_1"/>
    <property type="match status" value="1"/>
</dbReference>
<dbReference type="GO" id="GO:0046943">
    <property type="term" value="F:carboxylic acid transmembrane transporter activity"/>
    <property type="evidence" value="ECO:0007669"/>
    <property type="project" value="TreeGrafter"/>
</dbReference>
<sequence length="434" mass="45426">MTVESPAVRHPNPWWVGIVCGMASYIDAATIVATGIALVIYQHTIGITPDQIGILSGMLTLSIAIGAIFGGRLGDAFGRRRVFLVTMLIVIVGIALLVFGSSFPALLVGVVFAGLGTGADLPVSLSTISEAASEKNRGAIIGLSNILWVVGILGTIVIATFAGGLGRVGGQLLFGQVGIIAALVFLARLTIPESPFWLAAREERRRGVVTVRADRASVRDLLRKPYLAPFLALLIFYALTNVGANTGGQFGTYLAVNVAGIPVETNSAIGLLSFPIGLLAGLWFMRIVDGKHRMTYFVFGAIVLLLGYLTPAVLGFSLPTIIAMNLFMGVGGAFAFEGIMKVWTQESFPTLLRTTAQGAVIAVARVVAALLAFVTPALIAVSPQGLYAVLSGVVAVGLIVAWFAFRKAGESQFVTESLPTVAVEPEADAAPVES</sequence>
<name>A0A1I6J8Y8_9MICO</name>
<proteinExistence type="predicted"/>
<dbReference type="AlphaFoldDB" id="A0A1I6J8Y8"/>
<protein>
    <submittedName>
        <fullName evidence="7">MFS transporter, SP family, inositol transporter</fullName>
    </submittedName>
</protein>
<feature type="transmembrane region" description="Helical" evidence="5">
    <location>
        <begin position="296"/>
        <end position="314"/>
    </location>
</feature>